<feature type="region of interest" description="Disordered" evidence="1">
    <location>
        <begin position="163"/>
        <end position="206"/>
    </location>
</feature>
<gene>
    <name evidence="2" type="ORF">ACFQZU_15695</name>
</gene>
<evidence type="ECO:0000313" key="3">
    <source>
        <dbReference type="Proteomes" id="UP001596956"/>
    </source>
</evidence>
<feature type="non-terminal residue" evidence="2">
    <location>
        <position position="206"/>
    </location>
</feature>
<dbReference type="EMBL" id="JBHTHR010000586">
    <property type="protein sequence ID" value="MFD0802754.1"/>
    <property type="molecule type" value="Genomic_DNA"/>
</dbReference>
<feature type="region of interest" description="Disordered" evidence="1">
    <location>
        <begin position="1"/>
        <end position="29"/>
    </location>
</feature>
<name>A0ABW3BKB3_9ACTN</name>
<feature type="compositionally biased region" description="Basic and acidic residues" evidence="1">
    <location>
        <begin position="1"/>
        <end position="10"/>
    </location>
</feature>
<reference evidence="3" key="1">
    <citation type="journal article" date="2019" name="Int. J. Syst. Evol. Microbiol.">
        <title>The Global Catalogue of Microorganisms (GCM) 10K type strain sequencing project: providing services to taxonomists for standard genome sequencing and annotation.</title>
        <authorList>
            <consortium name="The Broad Institute Genomics Platform"/>
            <consortium name="The Broad Institute Genome Sequencing Center for Infectious Disease"/>
            <person name="Wu L."/>
            <person name="Ma J."/>
        </authorList>
    </citation>
    <scope>NUCLEOTIDE SEQUENCE [LARGE SCALE GENOMIC DNA]</scope>
    <source>
        <strain evidence="3">CCUG 63369</strain>
    </source>
</reference>
<evidence type="ECO:0000256" key="1">
    <source>
        <dbReference type="SAM" id="MobiDB-lite"/>
    </source>
</evidence>
<evidence type="ECO:0000313" key="2">
    <source>
        <dbReference type="EMBL" id="MFD0802754.1"/>
    </source>
</evidence>
<keyword evidence="3" id="KW-1185">Reference proteome</keyword>
<organism evidence="2 3">
    <name type="scientific">Streptomonospora algeriensis</name>
    <dbReference type="NCBI Taxonomy" id="995084"/>
    <lineage>
        <taxon>Bacteria</taxon>
        <taxon>Bacillati</taxon>
        <taxon>Actinomycetota</taxon>
        <taxon>Actinomycetes</taxon>
        <taxon>Streptosporangiales</taxon>
        <taxon>Nocardiopsidaceae</taxon>
        <taxon>Streptomonospora</taxon>
    </lineage>
</organism>
<comment type="caution">
    <text evidence="2">The sequence shown here is derived from an EMBL/GenBank/DDBJ whole genome shotgun (WGS) entry which is preliminary data.</text>
</comment>
<dbReference type="Proteomes" id="UP001596956">
    <property type="component" value="Unassembled WGS sequence"/>
</dbReference>
<proteinExistence type="predicted"/>
<accession>A0ABW3BKB3</accession>
<feature type="compositionally biased region" description="Low complexity" evidence="1">
    <location>
        <begin position="166"/>
        <end position="177"/>
    </location>
</feature>
<protein>
    <submittedName>
        <fullName evidence="2">Uncharacterized protein</fullName>
    </submittedName>
</protein>
<sequence length="206" mass="21170">MAVRHFEQEQPRAVVHGGEPGTTRGEPVLTSERTECRGPLGARRRLGGPALQEDVADTEFAEGRGVAVDAGMGGVQPIDPAGERVLPFSDAYSGAVADPEVVVPHGAAVEQLCGGIEYDDSVSVGTPVQAAIGAPGQHQHATGARIRVDEALDPAPLARVVDGFEPAGRAPQQAGQQSDRGQREQCAQQDSGPFSPGGGAPTAART</sequence>